<feature type="transmembrane region" description="Helical" evidence="5">
    <location>
        <begin position="12"/>
        <end position="34"/>
    </location>
</feature>
<organism evidence="7 8">
    <name type="scientific">Bulleidia extructa W1219</name>
    <dbReference type="NCBI Taxonomy" id="679192"/>
    <lineage>
        <taxon>Bacteria</taxon>
        <taxon>Bacillati</taxon>
        <taxon>Bacillota</taxon>
        <taxon>Erysipelotrichia</taxon>
        <taxon>Erysipelotrichales</taxon>
        <taxon>Erysipelotrichaceae</taxon>
        <taxon>Bulleidia</taxon>
    </lineage>
</organism>
<feature type="transmembrane region" description="Helical" evidence="5">
    <location>
        <begin position="208"/>
        <end position="224"/>
    </location>
</feature>
<comment type="caution">
    <text evidence="7">The sequence shown here is derived from an EMBL/GenBank/DDBJ whole genome shotgun (WGS) entry which is preliminary data.</text>
</comment>
<feature type="transmembrane region" description="Helical" evidence="5">
    <location>
        <begin position="419"/>
        <end position="443"/>
    </location>
</feature>
<accession>D2MP28</accession>
<dbReference type="EMBL" id="ADFR01000008">
    <property type="protein sequence ID" value="EFC05648.1"/>
    <property type="molecule type" value="Genomic_DNA"/>
</dbReference>
<feature type="transmembrane region" description="Helical" evidence="5">
    <location>
        <begin position="69"/>
        <end position="85"/>
    </location>
</feature>
<keyword evidence="4 5" id="KW-0472">Membrane</keyword>
<dbReference type="InterPro" id="IPR051533">
    <property type="entry name" value="WaaL-like"/>
</dbReference>
<evidence type="ECO:0000259" key="6">
    <source>
        <dbReference type="Pfam" id="PF04932"/>
    </source>
</evidence>
<feature type="transmembrane region" description="Helical" evidence="5">
    <location>
        <begin position="258"/>
        <end position="276"/>
    </location>
</feature>
<feature type="transmembrane region" description="Helical" evidence="5">
    <location>
        <begin position="40"/>
        <end position="60"/>
    </location>
</feature>
<reference evidence="8" key="1">
    <citation type="submission" date="2009-12" db="EMBL/GenBank/DDBJ databases">
        <title>Sequence of Clostridiales genomosp. BVAB3 str. UPII9-5.</title>
        <authorList>
            <person name="Madupu R."/>
            <person name="Durkin A.S."/>
            <person name="Torralba M."/>
            <person name="Methe B."/>
            <person name="Sutton G.G."/>
            <person name="Strausberg R.L."/>
            <person name="Nelson K.E."/>
        </authorList>
    </citation>
    <scope>NUCLEOTIDE SEQUENCE [LARGE SCALE GENOMIC DNA]</scope>
    <source>
        <strain evidence="8">W1219</strain>
    </source>
</reference>
<feature type="transmembrane region" description="Helical" evidence="5">
    <location>
        <begin position="129"/>
        <end position="156"/>
    </location>
</feature>
<evidence type="ECO:0000256" key="1">
    <source>
        <dbReference type="ARBA" id="ARBA00004141"/>
    </source>
</evidence>
<dbReference type="AlphaFoldDB" id="D2MP28"/>
<protein>
    <submittedName>
        <fullName evidence="7">O-antigen polymerase</fullName>
    </submittedName>
</protein>
<dbReference type="OrthoDB" id="1903878at2"/>
<feature type="transmembrane region" description="Helical" evidence="5">
    <location>
        <begin position="176"/>
        <end position="196"/>
    </location>
</feature>
<dbReference type="Pfam" id="PF04932">
    <property type="entry name" value="Wzy_C"/>
    <property type="match status" value="1"/>
</dbReference>
<evidence type="ECO:0000256" key="5">
    <source>
        <dbReference type="SAM" id="Phobius"/>
    </source>
</evidence>
<dbReference type="RefSeq" id="WP_006627149.1">
    <property type="nucleotide sequence ID" value="NZ_ADFR01000008.1"/>
</dbReference>
<evidence type="ECO:0000256" key="4">
    <source>
        <dbReference type="ARBA" id="ARBA00023136"/>
    </source>
</evidence>
<dbReference type="Proteomes" id="UP000005017">
    <property type="component" value="Unassembled WGS sequence"/>
</dbReference>
<evidence type="ECO:0000313" key="8">
    <source>
        <dbReference type="Proteomes" id="UP000005017"/>
    </source>
</evidence>
<comment type="subcellular location">
    <subcellularLocation>
        <location evidence="1">Membrane</location>
        <topology evidence="1">Multi-pass membrane protein</topology>
    </subcellularLocation>
</comment>
<feature type="domain" description="O-antigen ligase-related" evidence="6">
    <location>
        <begin position="215"/>
        <end position="395"/>
    </location>
</feature>
<name>D2MP28_9FIRM</name>
<evidence type="ECO:0000256" key="3">
    <source>
        <dbReference type="ARBA" id="ARBA00022989"/>
    </source>
</evidence>
<feature type="transmembrane region" description="Helical" evidence="5">
    <location>
        <begin position="230"/>
        <end position="246"/>
    </location>
</feature>
<evidence type="ECO:0000313" key="7">
    <source>
        <dbReference type="EMBL" id="EFC05648.1"/>
    </source>
</evidence>
<gene>
    <name evidence="7" type="ORF">HMPREF9013_0253</name>
</gene>
<dbReference type="PANTHER" id="PTHR37422">
    <property type="entry name" value="TEICHURONIC ACID BIOSYNTHESIS PROTEIN TUAE"/>
    <property type="match status" value="1"/>
</dbReference>
<dbReference type="PANTHER" id="PTHR37422:SF13">
    <property type="entry name" value="LIPOPOLYSACCHARIDE BIOSYNTHESIS PROTEIN PA4999-RELATED"/>
    <property type="match status" value="1"/>
</dbReference>
<proteinExistence type="predicted"/>
<dbReference type="eggNOG" id="COG3307">
    <property type="taxonomic scope" value="Bacteria"/>
</dbReference>
<keyword evidence="8" id="KW-1185">Reference proteome</keyword>
<sequence>MVKKEWIDKMILHYIWMTIVIFTLMMISPVLSFLTKTPFYHIQTYLGLFGIVLLGIDVLTQRKSFKSKYVFLLYGIALVALMAAIKTREFGLKDNLFSITWAILNFSLFYSVSTRIAKEKWIKTMDFYLNVLFLIWGIACLVSIAQFFMNIGYTYVINPLSKDVSVARQGFLQNRLFGIFDPINHAAYISLMLFILSIFEFRKKTKFRWVYPISSVVFFMHIVLCGSRSAGISLVVCSFIAFFLFYRNRLENINFKKNVMALALSVCFMLVVNYSLKLSSTGLSYLSSTLNLGSETHLEKNPDILNREDDLKGNFSNNRLDIWKDYLNIHQEFGAIGLSPGNYMKYIAKHHPNLYIVEYIKTNFPKKFAAGSIYHTHNGYLKVFVSTGYVGILTLVAFLILCLKDSFIYMKKNLRLSDLYVFSFLIVVSGLISAIFDQGIFFMENTPSFLFWLFAGMVMNSCISEGSPLEKMVVSE</sequence>
<feature type="transmembrane region" description="Helical" evidence="5">
    <location>
        <begin position="388"/>
        <end position="407"/>
    </location>
</feature>
<keyword evidence="2 5" id="KW-0812">Transmembrane</keyword>
<dbReference type="InterPro" id="IPR007016">
    <property type="entry name" value="O-antigen_ligase-rel_domated"/>
</dbReference>
<dbReference type="STRING" id="679192.HMPREF9013_0253"/>
<evidence type="ECO:0000256" key="2">
    <source>
        <dbReference type="ARBA" id="ARBA00022692"/>
    </source>
</evidence>
<keyword evidence="3 5" id="KW-1133">Transmembrane helix</keyword>
<feature type="transmembrane region" description="Helical" evidence="5">
    <location>
        <begin position="97"/>
        <end position="117"/>
    </location>
</feature>
<dbReference type="GO" id="GO:0016020">
    <property type="term" value="C:membrane"/>
    <property type="evidence" value="ECO:0007669"/>
    <property type="project" value="UniProtKB-SubCell"/>
</dbReference>